<protein>
    <recommendedName>
        <fullName evidence="4">Pherophorin domain-containing protein</fullName>
    </recommendedName>
</protein>
<keyword evidence="3" id="KW-1185">Reference proteome</keyword>
<keyword evidence="1" id="KW-0732">Signal</keyword>
<organism evidence="2 3">
    <name type="scientific">Aureococcus anophagefferens</name>
    <name type="common">Harmful bloom alga</name>
    <dbReference type="NCBI Taxonomy" id="44056"/>
    <lineage>
        <taxon>Eukaryota</taxon>
        <taxon>Sar</taxon>
        <taxon>Stramenopiles</taxon>
        <taxon>Ochrophyta</taxon>
        <taxon>Pelagophyceae</taxon>
        <taxon>Pelagomonadales</taxon>
        <taxon>Pelagomonadaceae</taxon>
        <taxon>Aureococcus</taxon>
    </lineage>
</organism>
<proteinExistence type="predicted"/>
<feature type="chain" id="PRO_5045712339" description="Pherophorin domain-containing protein" evidence="1">
    <location>
        <begin position="22"/>
        <end position="189"/>
    </location>
</feature>
<comment type="caution">
    <text evidence="2">The sequence shown here is derived from an EMBL/GenBank/DDBJ whole genome shotgun (WGS) entry which is preliminary data.</text>
</comment>
<accession>A0ABR1G0Q0</accession>
<gene>
    <name evidence="2" type="ORF">SO694_0001823</name>
</gene>
<evidence type="ECO:0000256" key="1">
    <source>
        <dbReference type="SAM" id="SignalP"/>
    </source>
</evidence>
<reference evidence="2 3" key="1">
    <citation type="submission" date="2024-03" db="EMBL/GenBank/DDBJ databases">
        <title>Aureococcus anophagefferens CCMP1851 and Kratosvirus quantuckense: Draft genome of a second virus-susceptible host strain in the model system.</title>
        <authorList>
            <person name="Chase E."/>
            <person name="Truchon A.R."/>
            <person name="Schepens W."/>
            <person name="Wilhelm S.W."/>
        </authorList>
    </citation>
    <scope>NUCLEOTIDE SEQUENCE [LARGE SCALE GENOMIC DNA]</scope>
    <source>
        <strain evidence="2 3">CCMP1851</strain>
    </source>
</reference>
<sequence>MLHSSNIALCVLGFFGRFGQAKRVAPVGATSVCAVISPDLPGFCSCDTKKKALGGTLTCSVNFLDLDTIGVVVDMEPCADPMNFDVDVTEADLGIDYEIEKLTAGEDAYVPVPGLSLDVPVLGSAGVNLVARITGSVQELTLSFGLDACGSVLGVETCGADVDPYRLPVMMLNETYAFGSVCAGRVAVA</sequence>
<evidence type="ECO:0008006" key="4">
    <source>
        <dbReference type="Google" id="ProtNLM"/>
    </source>
</evidence>
<dbReference type="Proteomes" id="UP001363151">
    <property type="component" value="Unassembled WGS sequence"/>
</dbReference>
<evidence type="ECO:0000313" key="2">
    <source>
        <dbReference type="EMBL" id="KAK7242008.1"/>
    </source>
</evidence>
<evidence type="ECO:0000313" key="3">
    <source>
        <dbReference type="Proteomes" id="UP001363151"/>
    </source>
</evidence>
<name>A0ABR1G0Q0_AURAN</name>
<feature type="signal peptide" evidence="1">
    <location>
        <begin position="1"/>
        <end position="21"/>
    </location>
</feature>
<dbReference type="EMBL" id="JBBJCI010000151">
    <property type="protein sequence ID" value="KAK7242008.1"/>
    <property type="molecule type" value="Genomic_DNA"/>
</dbReference>